<comment type="caution">
    <text evidence="5">The sequence shown here is derived from an EMBL/GenBank/DDBJ whole genome shotgun (WGS) entry which is preliminary data.</text>
</comment>
<dbReference type="EMBL" id="SGIU01000002">
    <property type="protein sequence ID" value="TAI47815.1"/>
    <property type="molecule type" value="Genomic_DNA"/>
</dbReference>
<evidence type="ECO:0000313" key="5">
    <source>
        <dbReference type="EMBL" id="TAI47815.1"/>
    </source>
</evidence>
<dbReference type="InterPro" id="IPR018062">
    <property type="entry name" value="HTH_AraC-typ_CS"/>
</dbReference>
<dbReference type="PROSITE" id="PS00041">
    <property type="entry name" value="HTH_ARAC_FAMILY_1"/>
    <property type="match status" value="1"/>
</dbReference>
<dbReference type="GO" id="GO:0003700">
    <property type="term" value="F:DNA-binding transcription factor activity"/>
    <property type="evidence" value="ECO:0007669"/>
    <property type="project" value="InterPro"/>
</dbReference>
<dbReference type="PANTHER" id="PTHR47894">
    <property type="entry name" value="HTH-TYPE TRANSCRIPTIONAL REGULATOR GADX"/>
    <property type="match status" value="1"/>
</dbReference>
<dbReference type="SMART" id="SM00342">
    <property type="entry name" value="HTH_ARAC"/>
    <property type="match status" value="1"/>
</dbReference>
<dbReference type="PANTHER" id="PTHR47894:SF1">
    <property type="entry name" value="HTH-TYPE TRANSCRIPTIONAL REGULATOR VQSM"/>
    <property type="match status" value="1"/>
</dbReference>
<evidence type="ECO:0000259" key="4">
    <source>
        <dbReference type="PROSITE" id="PS01124"/>
    </source>
</evidence>
<dbReference type="InterPro" id="IPR009057">
    <property type="entry name" value="Homeodomain-like_sf"/>
</dbReference>
<dbReference type="RefSeq" id="WP_130614971.1">
    <property type="nucleotide sequence ID" value="NZ_SGIU01000002.1"/>
</dbReference>
<dbReference type="SUPFAM" id="SSF46689">
    <property type="entry name" value="Homeodomain-like"/>
    <property type="match status" value="1"/>
</dbReference>
<dbReference type="InterPro" id="IPR032687">
    <property type="entry name" value="AraC-type_N"/>
</dbReference>
<protein>
    <submittedName>
        <fullName evidence="5">AraC family transcriptional regulator</fullName>
    </submittedName>
</protein>
<gene>
    <name evidence="5" type="ORF">EW142_14260</name>
</gene>
<evidence type="ECO:0000313" key="6">
    <source>
        <dbReference type="Proteomes" id="UP000291981"/>
    </source>
</evidence>
<dbReference type="GO" id="GO:0000976">
    <property type="term" value="F:transcription cis-regulatory region binding"/>
    <property type="evidence" value="ECO:0007669"/>
    <property type="project" value="TreeGrafter"/>
</dbReference>
<proteinExistence type="predicted"/>
<organism evidence="5 6">
    <name type="scientific">Flagellimonas allohymeniacidonis</name>
    <dbReference type="NCBI Taxonomy" id="2517819"/>
    <lineage>
        <taxon>Bacteria</taxon>
        <taxon>Pseudomonadati</taxon>
        <taxon>Bacteroidota</taxon>
        <taxon>Flavobacteriia</taxon>
        <taxon>Flavobacteriales</taxon>
        <taxon>Flavobacteriaceae</taxon>
        <taxon>Flagellimonas</taxon>
    </lineage>
</organism>
<evidence type="ECO:0000256" key="2">
    <source>
        <dbReference type="ARBA" id="ARBA00023125"/>
    </source>
</evidence>
<reference evidence="5 6" key="1">
    <citation type="submission" date="2019-02" db="EMBL/GenBank/DDBJ databases">
        <title>Draft genome sequence of Muricauda sp. 176CP4-71.</title>
        <authorList>
            <person name="Park J.-S."/>
        </authorList>
    </citation>
    <scope>NUCLEOTIDE SEQUENCE [LARGE SCALE GENOMIC DNA]</scope>
    <source>
        <strain evidence="5 6">176CP4-71</strain>
    </source>
</reference>
<dbReference type="OrthoDB" id="9779074at2"/>
<dbReference type="Pfam" id="PF12833">
    <property type="entry name" value="HTH_18"/>
    <property type="match status" value="1"/>
</dbReference>
<keyword evidence="3" id="KW-0804">Transcription</keyword>
<sequence length="357" mass="42240">MNDVSGKFIGVQFDKIDILRHIYRMYFSSIILSDLVEYAERKGADVVEFKRDAKVFQENQYISYQTMVQYLNQIGQMLNDENLGLHIGEQISLKATTQVDNIMQYSETLKDSFENAVEYSKLISDALHCTLQKTGDYYSVIFEENPNWKVQQSYAKKQILDLTLYSCLKSLVTYTNRNYRPIKIHFENSKPKSLNEYYRLFNCRLHFNQSKTQIFFERQIFNKHKKNEIPGLLEDLKEKVKDEMKSLKGEHKVIFELKKCILRHKPERIPIEKASQNLNVSKRTLQRKLKLLDTSFKEVEYELQLRLAKTYLEEKQSSIDEISYLLGFSESSAFIRFFKLMTGETPVRYAKSLPYKM</sequence>
<dbReference type="PROSITE" id="PS01124">
    <property type="entry name" value="HTH_ARAC_FAMILY_2"/>
    <property type="match status" value="1"/>
</dbReference>
<dbReference type="AlphaFoldDB" id="A0A4Q8QBT4"/>
<dbReference type="GO" id="GO:0005829">
    <property type="term" value="C:cytosol"/>
    <property type="evidence" value="ECO:0007669"/>
    <property type="project" value="TreeGrafter"/>
</dbReference>
<feature type="domain" description="HTH araC/xylS-type" evidence="4">
    <location>
        <begin position="255"/>
        <end position="352"/>
    </location>
</feature>
<evidence type="ECO:0000256" key="1">
    <source>
        <dbReference type="ARBA" id="ARBA00023015"/>
    </source>
</evidence>
<evidence type="ECO:0000256" key="3">
    <source>
        <dbReference type="ARBA" id="ARBA00023163"/>
    </source>
</evidence>
<name>A0A4Q8QBT4_9FLAO</name>
<keyword evidence="6" id="KW-1185">Reference proteome</keyword>
<dbReference type="InterPro" id="IPR018060">
    <property type="entry name" value="HTH_AraC"/>
</dbReference>
<keyword evidence="1" id="KW-0805">Transcription regulation</keyword>
<dbReference type="Proteomes" id="UP000291981">
    <property type="component" value="Unassembled WGS sequence"/>
</dbReference>
<dbReference type="Pfam" id="PF12625">
    <property type="entry name" value="Arabinose_bd"/>
    <property type="match status" value="1"/>
</dbReference>
<keyword evidence="2" id="KW-0238">DNA-binding</keyword>
<accession>A0A4Q8QBT4</accession>
<dbReference type="Gene3D" id="1.10.10.60">
    <property type="entry name" value="Homeodomain-like"/>
    <property type="match status" value="1"/>
</dbReference>